<dbReference type="PANTHER" id="PTHR34009">
    <property type="entry name" value="PROTEIN STAR"/>
    <property type="match status" value="1"/>
</dbReference>
<dbReference type="Proteomes" id="UP001530293">
    <property type="component" value="Unassembled WGS sequence"/>
</dbReference>
<dbReference type="Pfam" id="PF05050">
    <property type="entry name" value="Methyltransf_21"/>
    <property type="match status" value="1"/>
</dbReference>
<keyword evidence="3" id="KW-1185">Reference proteome</keyword>
<dbReference type="Gene3D" id="3.40.50.150">
    <property type="entry name" value="Vaccinia Virus protein VP39"/>
    <property type="match status" value="1"/>
</dbReference>
<gene>
    <name evidence="2" type="ORF">ACHAWU_000687</name>
</gene>
<evidence type="ECO:0000313" key="2">
    <source>
        <dbReference type="EMBL" id="KAL3759388.1"/>
    </source>
</evidence>
<feature type="domain" description="Methyltransferase FkbM" evidence="1">
    <location>
        <begin position="112"/>
        <end position="279"/>
    </location>
</feature>
<dbReference type="PANTHER" id="PTHR34009:SF3">
    <property type="entry name" value="METHYLTRANSFERASE FKBM DOMAIN-CONTAINING PROTEIN"/>
    <property type="match status" value="1"/>
</dbReference>
<reference evidence="2 3" key="1">
    <citation type="submission" date="2024-10" db="EMBL/GenBank/DDBJ databases">
        <title>Updated reference genomes for cyclostephanoid diatoms.</title>
        <authorList>
            <person name="Roberts W.R."/>
            <person name="Alverson A.J."/>
        </authorList>
    </citation>
    <scope>NUCLEOTIDE SEQUENCE [LARGE SCALE GENOMIC DNA]</scope>
    <source>
        <strain evidence="2 3">AJA232-27</strain>
    </source>
</reference>
<dbReference type="AlphaFoldDB" id="A0ABD3M6K8"/>
<dbReference type="InterPro" id="IPR053202">
    <property type="entry name" value="EGF_Rcpt_Signaling_Reg"/>
</dbReference>
<comment type="caution">
    <text evidence="2">The sequence shown here is derived from an EMBL/GenBank/DDBJ whole genome shotgun (WGS) entry which is preliminary data.</text>
</comment>
<name>A0ABD3M6K8_9STRA</name>
<organism evidence="2 3">
    <name type="scientific">Discostella pseudostelligera</name>
    <dbReference type="NCBI Taxonomy" id="259834"/>
    <lineage>
        <taxon>Eukaryota</taxon>
        <taxon>Sar</taxon>
        <taxon>Stramenopiles</taxon>
        <taxon>Ochrophyta</taxon>
        <taxon>Bacillariophyta</taxon>
        <taxon>Coscinodiscophyceae</taxon>
        <taxon>Thalassiosirophycidae</taxon>
        <taxon>Stephanodiscales</taxon>
        <taxon>Stephanodiscaceae</taxon>
        <taxon>Discostella</taxon>
    </lineage>
</organism>
<dbReference type="SUPFAM" id="SSF53335">
    <property type="entry name" value="S-adenosyl-L-methionine-dependent methyltransferases"/>
    <property type="match status" value="1"/>
</dbReference>
<evidence type="ECO:0000259" key="1">
    <source>
        <dbReference type="Pfam" id="PF05050"/>
    </source>
</evidence>
<sequence length="305" mass="34714">MMYMKKIRLTAFIAVCFFLLWHSYSYQHSNSNSSSLFDSNLRPNTTFTFPDISFSIPRLGFAAQSLVSSAKKCDAPIDIPVENFMSMFGEDKKLMEWFGGICGGKYLELGGFDGMQFSNSYVFNKALGWKGVLVELRDDVFPQMVTNRPDEIAVINAGVCDKPQTMHAVYVENLAAGGIYEYAGQSLKNQWWQGIDLENDHRVHTIECNTLDNLLLLHAPEVTHFDFLSVDVIGSELAALRSIDFDRTQFGIILVAIDYHSAMEDMAIRQLLFTKGYSFISAIDHNYWFANVNFNDMYQHLIYNV</sequence>
<accession>A0ABD3M6K8</accession>
<dbReference type="EMBL" id="JALLBG020000200">
    <property type="protein sequence ID" value="KAL3759388.1"/>
    <property type="molecule type" value="Genomic_DNA"/>
</dbReference>
<protein>
    <recommendedName>
        <fullName evidence="1">Methyltransferase FkbM domain-containing protein</fullName>
    </recommendedName>
</protein>
<dbReference type="InterPro" id="IPR006342">
    <property type="entry name" value="FkbM_mtfrase"/>
</dbReference>
<proteinExistence type="predicted"/>
<evidence type="ECO:0000313" key="3">
    <source>
        <dbReference type="Proteomes" id="UP001530293"/>
    </source>
</evidence>
<dbReference type="InterPro" id="IPR029063">
    <property type="entry name" value="SAM-dependent_MTases_sf"/>
</dbReference>